<dbReference type="eggNOG" id="COG3250">
    <property type="taxonomic scope" value="Bacteria"/>
</dbReference>
<evidence type="ECO:0000259" key="3">
    <source>
        <dbReference type="Pfam" id="PF03629"/>
    </source>
</evidence>
<reference evidence="4 5" key="1">
    <citation type="journal article" date="2009" name="Stand. Genomic Sci.">
        <title>Complete genome sequence of Pirellula staleyi type strain (ATCC 27377).</title>
        <authorList>
            <person name="Clum A."/>
            <person name="Tindall B.J."/>
            <person name="Sikorski J."/>
            <person name="Ivanova N."/>
            <person name="Mavrommatis K."/>
            <person name="Lucas S."/>
            <person name="Glavina del Rio T."/>
            <person name="Nolan M."/>
            <person name="Chen F."/>
            <person name="Tice H."/>
            <person name="Pitluck S."/>
            <person name="Cheng J.F."/>
            <person name="Chertkov O."/>
            <person name="Brettin T."/>
            <person name="Han C."/>
            <person name="Detter J.C."/>
            <person name="Kuske C."/>
            <person name="Bruce D."/>
            <person name="Goodwin L."/>
            <person name="Ovchinikova G."/>
            <person name="Pati A."/>
            <person name="Mikhailova N."/>
            <person name="Chen A."/>
            <person name="Palaniappan K."/>
            <person name="Land M."/>
            <person name="Hauser L."/>
            <person name="Chang Y.J."/>
            <person name="Jeffries C.D."/>
            <person name="Chain P."/>
            <person name="Rohde M."/>
            <person name="Goker M."/>
            <person name="Bristow J."/>
            <person name="Eisen J.A."/>
            <person name="Markowitz V."/>
            <person name="Hugenholtz P."/>
            <person name="Kyrpides N.C."/>
            <person name="Klenk H.P."/>
            <person name="Lapidus A."/>
        </authorList>
    </citation>
    <scope>NUCLEOTIDE SEQUENCE [LARGE SCALE GENOMIC DNA]</scope>
    <source>
        <strain evidence="5">ATCC 27377 / DSM 6068 / ICPB 4128</strain>
    </source>
</reference>
<dbReference type="PANTHER" id="PTHR22901">
    <property type="entry name" value="SIALATE O-ACETYLESTERASE"/>
    <property type="match status" value="1"/>
</dbReference>
<evidence type="ECO:0000256" key="1">
    <source>
        <dbReference type="ARBA" id="ARBA00022801"/>
    </source>
</evidence>
<dbReference type="InterPro" id="IPR036514">
    <property type="entry name" value="SGNH_hydro_sf"/>
</dbReference>
<dbReference type="InterPro" id="IPR005181">
    <property type="entry name" value="SASA"/>
</dbReference>
<dbReference type="GO" id="GO:0001681">
    <property type="term" value="F:sialate O-acetylesterase activity"/>
    <property type="evidence" value="ECO:0007669"/>
    <property type="project" value="UniProtKB-EC"/>
</dbReference>
<dbReference type="STRING" id="530564.Psta_3244"/>
<dbReference type="GO" id="GO:0005975">
    <property type="term" value="P:carbohydrate metabolic process"/>
    <property type="evidence" value="ECO:0007669"/>
    <property type="project" value="TreeGrafter"/>
</dbReference>
<evidence type="ECO:0000256" key="2">
    <source>
        <dbReference type="SAM" id="SignalP"/>
    </source>
</evidence>
<dbReference type="InterPro" id="IPR039329">
    <property type="entry name" value="SIAE"/>
</dbReference>
<evidence type="ECO:0000313" key="4">
    <source>
        <dbReference type="EMBL" id="ADB17908.1"/>
    </source>
</evidence>
<dbReference type="Pfam" id="PF03629">
    <property type="entry name" value="SASA"/>
    <property type="match status" value="1"/>
</dbReference>
<feature type="domain" description="Sialate O-acetylesterase" evidence="3">
    <location>
        <begin position="108"/>
        <end position="355"/>
    </location>
</feature>
<keyword evidence="5" id="KW-1185">Reference proteome</keyword>
<dbReference type="PANTHER" id="PTHR22901:SF0">
    <property type="entry name" value="SIALATE O-ACETYLESTERASE"/>
    <property type="match status" value="1"/>
</dbReference>
<dbReference type="EMBL" id="CP001848">
    <property type="protein sequence ID" value="ADB17908.1"/>
    <property type="molecule type" value="Genomic_DNA"/>
</dbReference>
<gene>
    <name evidence="4" type="ordered locus">Psta_3244</name>
</gene>
<feature type="signal peptide" evidence="2">
    <location>
        <begin position="1"/>
        <end position="24"/>
    </location>
</feature>
<organism evidence="4 5">
    <name type="scientific">Pirellula staleyi (strain ATCC 27377 / DSM 6068 / ICPB 4128)</name>
    <name type="common">Pirella staleyi</name>
    <dbReference type="NCBI Taxonomy" id="530564"/>
    <lineage>
        <taxon>Bacteria</taxon>
        <taxon>Pseudomonadati</taxon>
        <taxon>Planctomycetota</taxon>
        <taxon>Planctomycetia</taxon>
        <taxon>Pirellulales</taxon>
        <taxon>Pirellulaceae</taxon>
        <taxon>Pirellula</taxon>
    </lineage>
</organism>
<sequence length="477" mass="51849" precursor="true">MKLRFRSFLLAIAAALAAASNLQAEVALPKVFGDHMVLQQSSEVAIWGTGAVGEEVTITLGDATAKAATGENGKWMAKLKTPAGSKEARELVVKGTNEVRFKDVLVGEVWICSGQSNMEWSVAASDNPQKEAEAANFPLIRMIKVEKAVAGEPQTDIKGAWQVCSPSTVPGFSAVGYFFGRKLHQDLDVPVGMINTSWGGTICEAWTSKEALAASEPLKFMTERQLNIDPAKMNPNQPTVLYNAMLAPLVPYGIRGAIWYQGESNKGRAEQYRTLFPVMISDWRKQFGQGDFPFGFVQLAPFDYGGSDPRELAEQWESQALTLSLPNTGMAVTTDIGNVKDIHPRNKQEVGRRLALWALNSTYGKKEVVFSGPVYDSMEANGSKIRLKFKEVNGGLLAEGGKPLSHFQIAGDDQKFVPATAEIDGDTVVVSAAEVAKPVAVRFAWEDTAEPNFFNKAGLPASPFRTDTWPLITAGRK</sequence>
<proteinExistence type="predicted"/>
<dbReference type="SUPFAM" id="SSF52266">
    <property type="entry name" value="SGNH hydrolase"/>
    <property type="match status" value="1"/>
</dbReference>
<dbReference type="AlphaFoldDB" id="D2QX68"/>
<dbReference type="OrthoDB" id="9795554at2"/>
<dbReference type="EC" id="3.1.1.53" evidence="4"/>
<name>D2QX68_PIRSD</name>
<dbReference type="Proteomes" id="UP000001887">
    <property type="component" value="Chromosome"/>
</dbReference>
<dbReference type="HOGENOM" id="CLU_015150_0_0_0"/>
<accession>D2QX68</accession>
<protein>
    <submittedName>
        <fullName evidence="4">Sialate O-acetylesterase</fullName>
        <ecNumber evidence="4">3.1.1.53</ecNumber>
    </submittedName>
</protein>
<keyword evidence="1 4" id="KW-0378">Hydrolase</keyword>
<feature type="chain" id="PRO_5003034361" evidence="2">
    <location>
        <begin position="25"/>
        <end position="477"/>
    </location>
</feature>
<dbReference type="Gene3D" id="3.40.50.1110">
    <property type="entry name" value="SGNH hydrolase"/>
    <property type="match status" value="1"/>
</dbReference>
<keyword evidence="2" id="KW-0732">Signal</keyword>
<dbReference type="KEGG" id="psl:Psta_3244"/>
<evidence type="ECO:0000313" key="5">
    <source>
        <dbReference type="Proteomes" id="UP000001887"/>
    </source>
</evidence>